<dbReference type="GO" id="GO:0002080">
    <property type="term" value="C:acrosomal membrane"/>
    <property type="evidence" value="ECO:0007669"/>
    <property type="project" value="TreeGrafter"/>
</dbReference>
<protein>
    <submittedName>
        <fullName evidence="1">Uncharacterized protein</fullName>
    </submittedName>
</protein>
<dbReference type="Pfam" id="PF15203">
    <property type="entry name" value="TMEM95"/>
    <property type="match status" value="1"/>
</dbReference>
<sequence>MGPGWGTGAPQQALAAAAPLALFPQPFTLAAPLLLALTLLAPLARGCVQCRLGHRDIPARFARLCARYHQVHARPGCPSRPWDPESFKGFALDEQAMNAMTEKTHRVLRLIEINQTLSDLPKFWDWLREVKLLEYSKEGMGGAVGRDGVLRASIGVSALPP</sequence>
<accession>A0A8C0G6A4</accession>
<dbReference type="Ensembl" id="ENSCABT00000003480.1">
    <property type="protein sequence ID" value="ENSCABP00000003206.1"/>
    <property type="gene ID" value="ENSCABG00000002462.1"/>
</dbReference>
<dbReference type="PANTHER" id="PTHR38808:SF1">
    <property type="entry name" value="SPERM-EGG FUSION PROTEIN TMEM95"/>
    <property type="match status" value="1"/>
</dbReference>
<evidence type="ECO:0000313" key="2">
    <source>
        <dbReference type="Proteomes" id="UP000694404"/>
    </source>
</evidence>
<proteinExistence type="predicted"/>
<reference evidence="1" key="2">
    <citation type="submission" date="2025-09" db="UniProtKB">
        <authorList>
            <consortium name="Ensembl"/>
        </authorList>
    </citation>
    <scope>IDENTIFICATION</scope>
</reference>
<dbReference type="AlphaFoldDB" id="A0A8C0G6A4"/>
<evidence type="ECO:0000313" key="1">
    <source>
        <dbReference type="Ensembl" id="ENSCABP00000003206.1"/>
    </source>
</evidence>
<dbReference type="Proteomes" id="UP000694404">
    <property type="component" value="Unplaced"/>
</dbReference>
<dbReference type="InterPro" id="IPR027984">
    <property type="entry name" value="TMEM95"/>
</dbReference>
<reference evidence="1" key="1">
    <citation type="submission" date="2025-08" db="UniProtKB">
        <authorList>
            <consortium name="Ensembl"/>
        </authorList>
    </citation>
    <scope>IDENTIFICATION</scope>
</reference>
<dbReference type="GO" id="GO:0007342">
    <property type="term" value="P:fusion of sperm to egg plasma membrane involved in single fertilization"/>
    <property type="evidence" value="ECO:0007669"/>
    <property type="project" value="InterPro"/>
</dbReference>
<organism evidence="1 2">
    <name type="scientific">Chelonoidis abingdonii</name>
    <name type="common">Abingdon island giant tortoise</name>
    <name type="synonym">Testudo abingdonii</name>
    <dbReference type="NCBI Taxonomy" id="106734"/>
    <lineage>
        <taxon>Eukaryota</taxon>
        <taxon>Metazoa</taxon>
        <taxon>Chordata</taxon>
        <taxon>Craniata</taxon>
        <taxon>Vertebrata</taxon>
        <taxon>Euteleostomi</taxon>
        <taxon>Archelosauria</taxon>
        <taxon>Testudinata</taxon>
        <taxon>Testudines</taxon>
        <taxon>Cryptodira</taxon>
        <taxon>Durocryptodira</taxon>
        <taxon>Testudinoidea</taxon>
        <taxon>Testudinidae</taxon>
        <taxon>Chelonoidis</taxon>
    </lineage>
</organism>
<name>A0A8C0G6A4_CHEAB</name>
<dbReference type="PANTHER" id="PTHR38808">
    <property type="entry name" value="TRANSMEMBRANE PROTEIN 95"/>
    <property type="match status" value="1"/>
</dbReference>
<keyword evidence="2" id="KW-1185">Reference proteome</keyword>
<dbReference type="GO" id="GO:0097524">
    <property type="term" value="C:sperm plasma membrane"/>
    <property type="evidence" value="ECO:0007669"/>
    <property type="project" value="InterPro"/>
</dbReference>
<dbReference type="GeneTree" id="ENSGT00960000191608"/>